<dbReference type="Proteomes" id="UP000218164">
    <property type="component" value="Unassembled WGS sequence"/>
</dbReference>
<dbReference type="OrthoDB" id="137690at2157"/>
<evidence type="ECO:0000313" key="3">
    <source>
        <dbReference type="Proteomes" id="UP000218164"/>
    </source>
</evidence>
<keyword evidence="3" id="KW-1185">Reference proteome</keyword>
<feature type="transmembrane region" description="Helical" evidence="1">
    <location>
        <begin position="122"/>
        <end position="140"/>
    </location>
</feature>
<comment type="caution">
    <text evidence="2">The sequence shown here is derived from an EMBL/GenBank/DDBJ whole genome shotgun (WGS) entry which is preliminary data.</text>
</comment>
<dbReference type="AlphaFoldDB" id="A0A2A2HV50"/>
<accession>A0A2A2HV50</accession>
<dbReference type="EMBL" id="LMVP01000124">
    <property type="protein sequence ID" value="PAV13114.1"/>
    <property type="molecule type" value="Genomic_DNA"/>
</dbReference>
<evidence type="ECO:0000256" key="1">
    <source>
        <dbReference type="SAM" id="Phobius"/>
    </source>
</evidence>
<gene>
    <name evidence="2" type="ORF">ASJ81_04265</name>
</gene>
<sequence>MKETTSILNKVLDVIGILFGLILFYSWIIFIYSVKMSFFSERSIVNGNEITMAPNWGQIDQWLGAGLILFFLIFGHYLLCSKNMSRIEKNSDIIGIKSSLIGFILWLFITIITFLFNITIPYSLNIGGGYIMLIFIYLLMRKNLYATSDFEQ</sequence>
<organism evidence="2 3">
    <name type="scientific">Methanosarcina spelaei</name>
    <dbReference type="NCBI Taxonomy" id="1036679"/>
    <lineage>
        <taxon>Archaea</taxon>
        <taxon>Methanobacteriati</taxon>
        <taxon>Methanobacteriota</taxon>
        <taxon>Stenosarchaea group</taxon>
        <taxon>Methanomicrobia</taxon>
        <taxon>Methanosarcinales</taxon>
        <taxon>Methanosarcinaceae</taxon>
        <taxon>Methanosarcina</taxon>
    </lineage>
</organism>
<keyword evidence="1" id="KW-1133">Transmembrane helix</keyword>
<proteinExistence type="predicted"/>
<name>A0A2A2HV50_9EURY</name>
<feature type="transmembrane region" description="Helical" evidence="1">
    <location>
        <begin position="62"/>
        <end position="79"/>
    </location>
</feature>
<keyword evidence="1" id="KW-0472">Membrane</keyword>
<feature type="transmembrane region" description="Helical" evidence="1">
    <location>
        <begin position="100"/>
        <end position="116"/>
    </location>
</feature>
<reference evidence="2 3" key="1">
    <citation type="journal article" date="2017" name="BMC Genomics">
        <title>Genomic analysis of methanogenic archaea reveals a shift towards energy conservation.</title>
        <authorList>
            <person name="Gilmore S.P."/>
            <person name="Henske J.K."/>
            <person name="Sexton J.A."/>
            <person name="Solomon K.V."/>
            <person name="Seppala S."/>
            <person name="Yoo J.I."/>
            <person name="Huyett L.M."/>
            <person name="Pressman A."/>
            <person name="Cogan J.Z."/>
            <person name="Kivenson V."/>
            <person name="Peng X."/>
            <person name="Tan Y."/>
            <person name="Valentine D.L."/>
            <person name="O'Malley M.A."/>
        </authorList>
    </citation>
    <scope>NUCLEOTIDE SEQUENCE [LARGE SCALE GENOMIC DNA]</scope>
    <source>
        <strain evidence="2 3">MC-15</strain>
    </source>
</reference>
<feature type="transmembrane region" description="Helical" evidence="1">
    <location>
        <begin position="12"/>
        <end position="32"/>
    </location>
</feature>
<dbReference type="RefSeq" id="WP_095644048.1">
    <property type="nucleotide sequence ID" value="NZ_LMVP01000124.1"/>
</dbReference>
<keyword evidence="1" id="KW-0812">Transmembrane</keyword>
<protein>
    <submittedName>
        <fullName evidence="2">Uncharacterized protein</fullName>
    </submittedName>
</protein>
<evidence type="ECO:0000313" key="2">
    <source>
        <dbReference type="EMBL" id="PAV13114.1"/>
    </source>
</evidence>